<keyword evidence="1" id="KW-1133">Transmembrane helix</keyword>
<dbReference type="AlphaFoldDB" id="A0A4S1XH65"/>
<keyword evidence="3" id="KW-1185">Reference proteome</keyword>
<dbReference type="Proteomes" id="UP000306147">
    <property type="component" value="Unassembled WGS sequence"/>
</dbReference>
<feature type="transmembrane region" description="Helical" evidence="1">
    <location>
        <begin position="212"/>
        <end position="232"/>
    </location>
</feature>
<sequence length="464" mass="49344">MQGGSVDRRYWWLLGAIVLLGLALRIAGAQGALWLDEAWSAKQAHDAGTPLGVFLNINHDNNHHLNSLWMQLVGFDAPPPLARALSIATGTAAIPVAALIGARRALALGLITALLFAISPALVTFGSEARGYAPMSLALLTAILLVDRWLAGEAERSPALALAICFFLGAFSQLIMIFGFCALGGWVFFALWKRSGPKAALAGTTRLFLPSAVALGLVVAIILGAAAAHTGFKFGRYDPYSTMELLHGVSEMVQYTLGFAIVSIWWFALVPALVVLAPSAGVSRIAFHRLAILAFPLALALLRAGNVAHPRYYLLVGIALLILVAEFIWLGWRAGGWKRWLAGGALAAITSASLACDMDLAINRRGDVGAAIRAMQARAPRGTTLLLDREPGIATLEAAAASAHYPLKVQLADCTAAPFFFADRFRGEEPPGQIALCGARFAPITGARAHGMSGTHWTLYQRQP</sequence>
<evidence type="ECO:0008006" key="4">
    <source>
        <dbReference type="Google" id="ProtNLM"/>
    </source>
</evidence>
<organism evidence="2 3">
    <name type="scientific">Sphingomonas gei</name>
    <dbReference type="NCBI Taxonomy" id="1395960"/>
    <lineage>
        <taxon>Bacteria</taxon>
        <taxon>Pseudomonadati</taxon>
        <taxon>Pseudomonadota</taxon>
        <taxon>Alphaproteobacteria</taxon>
        <taxon>Sphingomonadales</taxon>
        <taxon>Sphingomonadaceae</taxon>
        <taxon>Sphingomonas</taxon>
    </lineage>
</organism>
<gene>
    <name evidence="2" type="ORF">E5A73_02340</name>
</gene>
<dbReference type="EMBL" id="SRXT01000001">
    <property type="protein sequence ID" value="TGX55974.1"/>
    <property type="molecule type" value="Genomic_DNA"/>
</dbReference>
<name>A0A4S1XH65_9SPHN</name>
<evidence type="ECO:0000313" key="3">
    <source>
        <dbReference type="Proteomes" id="UP000306147"/>
    </source>
</evidence>
<keyword evidence="1" id="KW-0812">Transmembrane</keyword>
<feature type="transmembrane region" description="Helical" evidence="1">
    <location>
        <begin position="253"/>
        <end position="274"/>
    </location>
</feature>
<evidence type="ECO:0000313" key="2">
    <source>
        <dbReference type="EMBL" id="TGX55974.1"/>
    </source>
</evidence>
<dbReference type="OrthoDB" id="8044879at2"/>
<evidence type="ECO:0000256" key="1">
    <source>
        <dbReference type="SAM" id="Phobius"/>
    </source>
</evidence>
<protein>
    <recommendedName>
        <fullName evidence="4">Glycosyltransferase RgtA/B/C/D-like domain-containing protein</fullName>
    </recommendedName>
</protein>
<dbReference type="RefSeq" id="WP_135962174.1">
    <property type="nucleotide sequence ID" value="NZ_SRXT01000001.1"/>
</dbReference>
<feature type="transmembrane region" description="Helical" evidence="1">
    <location>
        <begin position="132"/>
        <end position="150"/>
    </location>
</feature>
<feature type="transmembrane region" description="Helical" evidence="1">
    <location>
        <begin position="312"/>
        <end position="332"/>
    </location>
</feature>
<reference evidence="2 3" key="1">
    <citation type="submission" date="2019-04" db="EMBL/GenBank/DDBJ databases">
        <title>Sphingomonas psychrotolerans sp. nov., isolated from soil in the Tianshan Mountains, Xinjiang, China.</title>
        <authorList>
            <person name="Luo Y."/>
            <person name="Sheng H."/>
        </authorList>
    </citation>
    <scope>NUCLEOTIDE SEQUENCE [LARGE SCALE GENOMIC DNA]</scope>
    <source>
        <strain evidence="2 3">ZFGT-11</strain>
    </source>
</reference>
<feature type="transmembrane region" description="Helical" evidence="1">
    <location>
        <begin position="107"/>
        <end position="126"/>
    </location>
</feature>
<comment type="caution">
    <text evidence="2">The sequence shown here is derived from an EMBL/GenBank/DDBJ whole genome shotgun (WGS) entry which is preliminary data.</text>
</comment>
<accession>A0A4S1XH65</accession>
<feature type="transmembrane region" description="Helical" evidence="1">
    <location>
        <begin position="81"/>
        <end position="100"/>
    </location>
</feature>
<feature type="transmembrane region" description="Helical" evidence="1">
    <location>
        <begin position="286"/>
        <end position="305"/>
    </location>
</feature>
<proteinExistence type="predicted"/>
<keyword evidence="1" id="KW-0472">Membrane</keyword>
<feature type="transmembrane region" description="Helical" evidence="1">
    <location>
        <begin position="162"/>
        <end position="192"/>
    </location>
</feature>